<dbReference type="Pfam" id="PF00196">
    <property type="entry name" value="GerE"/>
    <property type="match status" value="1"/>
</dbReference>
<dbReference type="Proteomes" id="UP000652681">
    <property type="component" value="Unassembled WGS sequence"/>
</dbReference>
<feature type="domain" description="Response regulatory" evidence="5">
    <location>
        <begin position="2"/>
        <end position="116"/>
    </location>
</feature>
<dbReference type="SUPFAM" id="SSF52172">
    <property type="entry name" value="CheY-like"/>
    <property type="match status" value="1"/>
</dbReference>
<protein>
    <submittedName>
        <fullName evidence="6">Response regulator transcription factor</fullName>
    </submittedName>
</protein>
<dbReference type="InterPro" id="IPR011006">
    <property type="entry name" value="CheY-like_superfamily"/>
</dbReference>
<evidence type="ECO:0000313" key="7">
    <source>
        <dbReference type="Proteomes" id="UP000652681"/>
    </source>
</evidence>
<sequence length="203" mass="22613">MKIIIAEDHHLIVDGLKTLLESQGHSILHAPDAESLGQLLRGHSADILIQDIRFGKTDARTLIPTIREHHPDLKILALTSLDDQATIQSVLAIDVHGYVIKSEPTNSILEAIDAIQSGKIYLSKEVQTILLGRNDYLPEVRLSEREKEVLKGVLDEKSTKEIAESIFVSEKTVEHYRASLFVKFDVKNVSGLVKKAILLGFYS</sequence>
<organism evidence="6 7">
    <name type="scientific">Taishania pollutisoli</name>
    <dbReference type="NCBI Taxonomy" id="2766479"/>
    <lineage>
        <taxon>Bacteria</taxon>
        <taxon>Pseudomonadati</taxon>
        <taxon>Bacteroidota</taxon>
        <taxon>Flavobacteriia</taxon>
        <taxon>Flavobacteriales</taxon>
        <taxon>Crocinitomicaceae</taxon>
        <taxon>Taishania</taxon>
    </lineage>
</organism>
<comment type="caution">
    <text evidence="6">The sequence shown here is derived from an EMBL/GenBank/DDBJ whole genome shotgun (WGS) entry which is preliminary data.</text>
</comment>
<dbReference type="InterPro" id="IPR016032">
    <property type="entry name" value="Sig_transdc_resp-reg_C-effctor"/>
</dbReference>
<dbReference type="GO" id="GO:0000160">
    <property type="term" value="P:phosphorelay signal transduction system"/>
    <property type="evidence" value="ECO:0007669"/>
    <property type="project" value="InterPro"/>
</dbReference>
<evidence type="ECO:0000259" key="5">
    <source>
        <dbReference type="PROSITE" id="PS50110"/>
    </source>
</evidence>
<dbReference type="InterPro" id="IPR039420">
    <property type="entry name" value="WalR-like"/>
</dbReference>
<dbReference type="SMART" id="SM00421">
    <property type="entry name" value="HTH_LUXR"/>
    <property type="match status" value="1"/>
</dbReference>
<dbReference type="Gene3D" id="1.10.10.10">
    <property type="entry name" value="Winged helix-like DNA-binding domain superfamily/Winged helix DNA-binding domain"/>
    <property type="match status" value="1"/>
</dbReference>
<evidence type="ECO:0000256" key="2">
    <source>
        <dbReference type="ARBA" id="ARBA00023125"/>
    </source>
</evidence>
<feature type="modified residue" description="4-aspartylphosphate" evidence="3">
    <location>
        <position position="51"/>
    </location>
</feature>
<gene>
    <name evidence="6" type="ORF">H9Y05_06570</name>
</gene>
<keyword evidence="7" id="KW-1185">Reference proteome</keyword>
<dbReference type="InterPro" id="IPR001789">
    <property type="entry name" value="Sig_transdc_resp-reg_receiver"/>
</dbReference>
<dbReference type="GO" id="GO:0006355">
    <property type="term" value="P:regulation of DNA-templated transcription"/>
    <property type="evidence" value="ECO:0007669"/>
    <property type="project" value="InterPro"/>
</dbReference>
<name>A0A8J6PE60_9FLAO</name>
<dbReference type="CDD" id="cd17535">
    <property type="entry name" value="REC_NarL-like"/>
    <property type="match status" value="1"/>
</dbReference>
<dbReference type="GO" id="GO:0003677">
    <property type="term" value="F:DNA binding"/>
    <property type="evidence" value="ECO:0007669"/>
    <property type="project" value="UniProtKB-KW"/>
</dbReference>
<evidence type="ECO:0000313" key="6">
    <source>
        <dbReference type="EMBL" id="MBC9812140.1"/>
    </source>
</evidence>
<reference evidence="6" key="1">
    <citation type="submission" date="2020-09" db="EMBL/GenBank/DDBJ databases">
        <title>Taishania pollutisoli gen. nov., sp. nov., Isolated from Tetrabromobisphenol A-Contaminated Soil.</title>
        <authorList>
            <person name="Chen Q."/>
        </authorList>
    </citation>
    <scope>NUCLEOTIDE SEQUENCE</scope>
    <source>
        <strain evidence="6">CZZ-1</strain>
    </source>
</reference>
<dbReference type="Gene3D" id="3.40.50.2300">
    <property type="match status" value="1"/>
</dbReference>
<dbReference type="PROSITE" id="PS50110">
    <property type="entry name" value="RESPONSE_REGULATORY"/>
    <property type="match status" value="1"/>
</dbReference>
<dbReference type="InterPro" id="IPR000792">
    <property type="entry name" value="Tscrpt_reg_LuxR_C"/>
</dbReference>
<accession>A0A8J6PE60</accession>
<feature type="domain" description="HTH luxR-type" evidence="4">
    <location>
        <begin position="135"/>
        <end position="200"/>
    </location>
</feature>
<keyword evidence="2" id="KW-0238">DNA-binding</keyword>
<dbReference type="CDD" id="cd06170">
    <property type="entry name" value="LuxR_C_like"/>
    <property type="match status" value="1"/>
</dbReference>
<dbReference type="PRINTS" id="PR00038">
    <property type="entry name" value="HTHLUXR"/>
</dbReference>
<dbReference type="InterPro" id="IPR036388">
    <property type="entry name" value="WH-like_DNA-bd_sf"/>
</dbReference>
<dbReference type="SMART" id="SM00448">
    <property type="entry name" value="REC"/>
    <property type="match status" value="1"/>
</dbReference>
<proteinExistence type="predicted"/>
<dbReference type="RefSeq" id="WP_216713827.1">
    <property type="nucleotide sequence ID" value="NZ_JACVEL010000003.1"/>
</dbReference>
<evidence type="ECO:0000256" key="1">
    <source>
        <dbReference type="ARBA" id="ARBA00022553"/>
    </source>
</evidence>
<dbReference type="AlphaFoldDB" id="A0A8J6PE60"/>
<dbReference type="EMBL" id="JACVEL010000003">
    <property type="protein sequence ID" value="MBC9812140.1"/>
    <property type="molecule type" value="Genomic_DNA"/>
</dbReference>
<evidence type="ECO:0000259" key="4">
    <source>
        <dbReference type="PROSITE" id="PS50043"/>
    </source>
</evidence>
<dbReference type="SUPFAM" id="SSF46894">
    <property type="entry name" value="C-terminal effector domain of the bipartite response regulators"/>
    <property type="match status" value="1"/>
</dbReference>
<dbReference type="InterPro" id="IPR058245">
    <property type="entry name" value="NreC/VraR/RcsB-like_REC"/>
</dbReference>
<evidence type="ECO:0000256" key="3">
    <source>
        <dbReference type="PROSITE-ProRule" id="PRU00169"/>
    </source>
</evidence>
<dbReference type="Pfam" id="PF00072">
    <property type="entry name" value="Response_reg"/>
    <property type="match status" value="1"/>
</dbReference>
<dbReference type="PANTHER" id="PTHR43214">
    <property type="entry name" value="TWO-COMPONENT RESPONSE REGULATOR"/>
    <property type="match status" value="1"/>
</dbReference>
<keyword evidence="1 3" id="KW-0597">Phosphoprotein</keyword>
<dbReference type="PROSITE" id="PS50043">
    <property type="entry name" value="HTH_LUXR_2"/>
    <property type="match status" value="1"/>
</dbReference>